<name>A0A7X3FIL3_9BACL</name>
<dbReference type="EMBL" id="RHLK01000006">
    <property type="protein sequence ID" value="MVP00345.1"/>
    <property type="molecule type" value="Genomic_DNA"/>
</dbReference>
<dbReference type="Proteomes" id="UP000490800">
    <property type="component" value="Unassembled WGS sequence"/>
</dbReference>
<evidence type="ECO:0000313" key="1">
    <source>
        <dbReference type="EMBL" id="MVP00345.1"/>
    </source>
</evidence>
<dbReference type="AlphaFoldDB" id="A0A7X3FIL3"/>
<organism evidence="1 2">
    <name type="scientific">Paenibacillus lutrae</name>
    <dbReference type="NCBI Taxonomy" id="2078573"/>
    <lineage>
        <taxon>Bacteria</taxon>
        <taxon>Bacillati</taxon>
        <taxon>Bacillota</taxon>
        <taxon>Bacilli</taxon>
        <taxon>Bacillales</taxon>
        <taxon>Paenibacillaceae</taxon>
        <taxon>Paenibacillus</taxon>
    </lineage>
</organism>
<reference evidence="1 2" key="1">
    <citation type="journal article" date="2019" name="Microorganisms">
        <title>Paenibacillus lutrae sp. nov., A Chitinolytic Species Isolated from A River Otter in Castril Natural Park, Granada, Spain.</title>
        <authorList>
            <person name="Rodriguez M."/>
            <person name="Reina J.C."/>
            <person name="Bejar V."/>
            <person name="Llamas I."/>
        </authorList>
    </citation>
    <scope>NUCLEOTIDE SEQUENCE [LARGE SCALE GENOMIC DNA]</scope>
    <source>
        <strain evidence="1 2">N10</strain>
    </source>
</reference>
<comment type="caution">
    <text evidence="1">The sequence shown here is derived from an EMBL/GenBank/DDBJ whole genome shotgun (WGS) entry which is preliminary data.</text>
</comment>
<proteinExistence type="predicted"/>
<accession>A0A7X3FIL3</accession>
<dbReference type="RefSeq" id="WP_157335936.1">
    <property type="nucleotide sequence ID" value="NZ_RHLK01000006.1"/>
</dbReference>
<dbReference type="OrthoDB" id="2521893at2"/>
<sequence>MVSGLDVSVMWSFTNVKANLSDVHLVGTNGKDGVKAYNGSSVSNLGNPVGKLNFVEQYYDRLWAAVNNTLHATAGGSADKWQLFNGDDEDSYFIGIDTPDGEMITAVKAGIGHVTIFKQSSMHEMFGAMVSTFRVQPVTFDTGAINNRCVVTINGVMYILDRKGIYEYMGGSAPRKQFSAPVQWYVDHINVEARDTCSLGTDGKKLFVSIPIGNSLFPNVILEYDPTKDIWFTWRDIQPTCFATMGGVLYVGDHNGRVLKLGGAADNASPVASTWVSKAFTAPSMSQCIRWLKAWITASIPPGGTMKVYMSKQVTGDDDWVLVQDIPSGWLSSRPIYIRSNVAVNARYIRLKIECTGPVTIHEIAREEDYLPLR</sequence>
<keyword evidence="2" id="KW-1185">Reference proteome</keyword>
<evidence type="ECO:0000313" key="2">
    <source>
        <dbReference type="Proteomes" id="UP000490800"/>
    </source>
</evidence>
<gene>
    <name evidence="1" type="ORF">EDM21_12565</name>
</gene>
<protein>
    <submittedName>
        <fullName evidence="1">Uncharacterized protein</fullName>
    </submittedName>
</protein>